<keyword evidence="2" id="KW-1185">Reference proteome</keyword>
<dbReference type="Pfam" id="PF03314">
    <property type="entry name" value="DUF273"/>
    <property type="match status" value="1"/>
</dbReference>
<name>A0A0N4VRL7_ENTVE</name>
<dbReference type="STRING" id="51028.A0A0N4VRL7"/>
<organism evidence="3">
    <name type="scientific">Enterobius vermicularis</name>
    <name type="common">Human pinworm</name>
    <dbReference type="NCBI Taxonomy" id="51028"/>
    <lineage>
        <taxon>Eukaryota</taxon>
        <taxon>Metazoa</taxon>
        <taxon>Ecdysozoa</taxon>
        <taxon>Nematoda</taxon>
        <taxon>Chromadorea</taxon>
        <taxon>Rhabditida</taxon>
        <taxon>Spirurina</taxon>
        <taxon>Oxyuridomorpha</taxon>
        <taxon>Oxyuroidea</taxon>
        <taxon>Oxyuridae</taxon>
        <taxon>Enterobius</taxon>
    </lineage>
</organism>
<dbReference type="PANTHER" id="PTHR31562">
    <property type="entry name" value="PROTEIN CBG18972"/>
    <property type="match status" value="1"/>
</dbReference>
<evidence type="ECO:0000313" key="1">
    <source>
        <dbReference type="EMBL" id="VDD98062.1"/>
    </source>
</evidence>
<dbReference type="AlphaFoldDB" id="A0A0N4VRL7"/>
<dbReference type="OrthoDB" id="407658at2759"/>
<dbReference type="PANTHER" id="PTHR31562:SF8">
    <property type="entry name" value="ALPHA-1,6-MANNOSYLTRANSFERASE"/>
    <property type="match status" value="1"/>
</dbReference>
<accession>A0A0N4VRL7</accession>
<evidence type="ECO:0000313" key="3">
    <source>
        <dbReference type="WBParaSite" id="EVEC_0001368801-mRNA-1"/>
    </source>
</evidence>
<dbReference type="InterPro" id="IPR004988">
    <property type="entry name" value="DUF273"/>
</dbReference>
<proteinExistence type="predicted"/>
<dbReference type="WBParaSite" id="EVEC_0001368801-mRNA-1">
    <property type="protein sequence ID" value="EVEC_0001368801-mRNA-1"/>
    <property type="gene ID" value="EVEC_0001368801"/>
</dbReference>
<reference evidence="1 2" key="2">
    <citation type="submission" date="2018-10" db="EMBL/GenBank/DDBJ databases">
        <authorList>
            <consortium name="Pathogen Informatics"/>
        </authorList>
    </citation>
    <scope>NUCLEOTIDE SEQUENCE [LARGE SCALE GENOMIC DNA]</scope>
</reference>
<evidence type="ECO:0000313" key="2">
    <source>
        <dbReference type="Proteomes" id="UP000274131"/>
    </source>
</evidence>
<protein>
    <submittedName>
        <fullName evidence="3">DUF2236 domain-containing protein</fullName>
    </submittedName>
</protein>
<sequence length="206" mass="23763">KQFVCSFLVIQYPEKKIEILCQVFSFFQIHILEAVLPSAVEERKACDTIWREGTEYETYMAYVTCVKIFLGATRLWPNKLKILRRAHAWVRDGYLTADRFCQHDFMFHGWKKQNIDDSWHSPFLTTPELDKCGNGYDGWHWREDANISVAAMKQMLIDTEFSMAASFPVVARVIPYLAKPDVGNCFPNCDELINLPLPSTSPSPST</sequence>
<dbReference type="EMBL" id="UXUI01017325">
    <property type="protein sequence ID" value="VDD98062.1"/>
    <property type="molecule type" value="Genomic_DNA"/>
</dbReference>
<reference evidence="3" key="1">
    <citation type="submission" date="2017-02" db="UniProtKB">
        <authorList>
            <consortium name="WormBaseParasite"/>
        </authorList>
    </citation>
    <scope>IDENTIFICATION</scope>
</reference>
<dbReference type="Proteomes" id="UP000274131">
    <property type="component" value="Unassembled WGS sequence"/>
</dbReference>
<gene>
    <name evidence="1" type="ORF">EVEC_LOCUS12813</name>
</gene>